<dbReference type="Proteomes" id="UP000217999">
    <property type="component" value="Unassembled WGS sequence"/>
</dbReference>
<proteinExistence type="predicted"/>
<dbReference type="EMBL" id="NSJF01000002">
    <property type="protein sequence ID" value="PAT35189.1"/>
    <property type="molecule type" value="Genomic_DNA"/>
</dbReference>
<organism evidence="2 3">
    <name type="scientific">Vandammella animalimorsus</name>
    <dbReference type="NCBI Taxonomy" id="2029117"/>
    <lineage>
        <taxon>Bacteria</taxon>
        <taxon>Pseudomonadati</taxon>
        <taxon>Pseudomonadota</taxon>
        <taxon>Betaproteobacteria</taxon>
        <taxon>Burkholderiales</taxon>
        <taxon>Comamonadaceae</taxon>
        <taxon>Vandammella</taxon>
    </lineage>
</organism>
<feature type="transmembrane region" description="Helical" evidence="1">
    <location>
        <begin position="81"/>
        <end position="104"/>
    </location>
</feature>
<evidence type="ECO:0000313" key="2">
    <source>
        <dbReference type="EMBL" id="PAT35189.1"/>
    </source>
</evidence>
<evidence type="ECO:0000313" key="3">
    <source>
        <dbReference type="Proteomes" id="UP000217999"/>
    </source>
</evidence>
<comment type="caution">
    <text evidence="2">The sequence shown here is derived from an EMBL/GenBank/DDBJ whole genome shotgun (WGS) entry which is preliminary data.</text>
</comment>
<keyword evidence="1" id="KW-0812">Transmembrane</keyword>
<name>A0A2A2AC66_9BURK</name>
<protein>
    <submittedName>
        <fullName evidence="2">Uncharacterized protein</fullName>
    </submittedName>
</protein>
<sequence>MLGAGRLASGTAHSFCAHFLRAPAHIAMDQHHHSSTPPLASPHRKWAFAGWLAALAWLATSVACLMYVLYGNPDAGIWRHWAAIIWQLGQVLAIACFTLGMWQFKKHRHWQQRHDGAAPEQPIP</sequence>
<feature type="transmembrane region" description="Helical" evidence="1">
    <location>
        <begin position="46"/>
        <end position="69"/>
    </location>
</feature>
<gene>
    <name evidence="2" type="ORF">CK620_04605</name>
</gene>
<dbReference type="AlphaFoldDB" id="A0A2A2AC66"/>
<keyword evidence="1" id="KW-1133">Transmembrane helix</keyword>
<accession>A0A2A2AC66</accession>
<evidence type="ECO:0000256" key="1">
    <source>
        <dbReference type="SAM" id="Phobius"/>
    </source>
</evidence>
<reference evidence="2 3" key="1">
    <citation type="submission" date="2017-08" db="EMBL/GenBank/DDBJ databases">
        <title>WGS of Clinical strains of the CDC Group NO-1 linked to zoonotic infections in humans.</title>
        <authorList>
            <person name="Bernier A.-M."/>
            <person name="Bernard K."/>
        </authorList>
    </citation>
    <scope>NUCLEOTIDE SEQUENCE [LARGE SCALE GENOMIC DNA]</scope>
    <source>
        <strain evidence="2 3">NML03-0146</strain>
    </source>
</reference>
<keyword evidence="1" id="KW-0472">Membrane</keyword>